<dbReference type="AlphaFoldDB" id="A0A976IIY3"/>
<dbReference type="GeneID" id="94352196"/>
<reference evidence="1 2" key="1">
    <citation type="journal article" date="2021" name="Genome Biol.">
        <title>AFLAP: assembly-free linkage analysis pipeline using k-mers from genome sequencing data.</title>
        <authorList>
            <person name="Fletcher K."/>
            <person name="Zhang L."/>
            <person name="Gil J."/>
            <person name="Han R."/>
            <person name="Cavanaugh K."/>
            <person name="Michelmore R."/>
        </authorList>
    </citation>
    <scope>NUCLEOTIDE SEQUENCE [LARGE SCALE GENOMIC DNA]</scope>
    <source>
        <strain evidence="1 2">SF5</strain>
    </source>
</reference>
<comment type="caution">
    <text evidence="1">The sequence shown here is derived from an EMBL/GenBank/DDBJ whole genome shotgun (WGS) entry which is preliminary data.</text>
</comment>
<dbReference type="RefSeq" id="XP_067822161.1">
    <property type="nucleotide sequence ID" value="XM_067966525.1"/>
</dbReference>
<evidence type="ECO:0000313" key="1">
    <source>
        <dbReference type="EMBL" id="TDH72662.1"/>
    </source>
</evidence>
<dbReference type="EMBL" id="SHOA02000012">
    <property type="protein sequence ID" value="TDH72662.1"/>
    <property type="molecule type" value="Genomic_DNA"/>
</dbReference>
<name>A0A976IIY3_BRELC</name>
<proteinExistence type="predicted"/>
<gene>
    <name evidence="1" type="ORF">CCR75_008473</name>
</gene>
<organism evidence="1 2">
    <name type="scientific">Bremia lactucae</name>
    <name type="common">Lettuce downy mildew</name>
    <dbReference type="NCBI Taxonomy" id="4779"/>
    <lineage>
        <taxon>Eukaryota</taxon>
        <taxon>Sar</taxon>
        <taxon>Stramenopiles</taxon>
        <taxon>Oomycota</taxon>
        <taxon>Peronosporomycetes</taxon>
        <taxon>Peronosporales</taxon>
        <taxon>Peronosporaceae</taxon>
        <taxon>Bremia</taxon>
    </lineage>
</organism>
<evidence type="ECO:0000313" key="2">
    <source>
        <dbReference type="Proteomes" id="UP000294530"/>
    </source>
</evidence>
<dbReference type="Proteomes" id="UP000294530">
    <property type="component" value="Unassembled WGS sequence"/>
</dbReference>
<sequence length="152" mass="16327">MLVRPPMDHLRTPDTHDQTLRATRVRKIPETVSSAVAAAAVAERTNQTAANTTAIRARVIQHKAVAALSSQLPVGPKGQTVWVNACALDLAALFSNLPYPVVYLASMQGEILRAFGHAINSKTRLAVIRRHTTHADAKLRAMCTGWAATANG</sequence>
<dbReference type="OrthoDB" id="10499605at2759"/>
<accession>A0A976IIY3</accession>
<dbReference type="KEGG" id="blac:94352196"/>
<keyword evidence="2" id="KW-1185">Reference proteome</keyword>
<protein>
    <submittedName>
        <fullName evidence="1">Uncharacterized protein</fullName>
    </submittedName>
</protein>